<dbReference type="FunFam" id="1.10.287.130:FF:000001">
    <property type="entry name" value="Two-component sensor histidine kinase"/>
    <property type="match status" value="1"/>
</dbReference>
<proteinExistence type="predicted"/>
<comment type="function">
    <text evidence="14">Member of a two-component regulatory system.</text>
</comment>
<dbReference type="InterPro" id="IPR048590">
    <property type="entry name" value="CusS-like_sensor"/>
</dbReference>
<dbReference type="InterPro" id="IPR036890">
    <property type="entry name" value="HATPase_C_sf"/>
</dbReference>
<dbReference type="SMART" id="SM00387">
    <property type="entry name" value="HATPase_c"/>
    <property type="match status" value="1"/>
</dbReference>
<dbReference type="FunFam" id="3.30.565.10:FF:000006">
    <property type="entry name" value="Sensor histidine kinase WalK"/>
    <property type="match status" value="1"/>
</dbReference>
<dbReference type="CDD" id="cd00082">
    <property type="entry name" value="HisKA"/>
    <property type="match status" value="1"/>
</dbReference>
<evidence type="ECO:0000256" key="4">
    <source>
        <dbReference type="ARBA" id="ARBA00022519"/>
    </source>
</evidence>
<dbReference type="NCBIfam" id="TIGR01386">
    <property type="entry name" value="cztS_silS_copS"/>
    <property type="match status" value="1"/>
</dbReference>
<comment type="subcellular location">
    <subcellularLocation>
        <location evidence="2">Cell inner membrane</location>
        <topology evidence="2">Multi-pass membrane protein</topology>
    </subcellularLocation>
</comment>
<dbReference type="Pfam" id="PF21085">
    <property type="entry name" value="CusS"/>
    <property type="match status" value="1"/>
</dbReference>
<dbReference type="GO" id="GO:0000155">
    <property type="term" value="F:phosphorelay sensor kinase activity"/>
    <property type="evidence" value="ECO:0007669"/>
    <property type="project" value="InterPro"/>
</dbReference>
<dbReference type="GO" id="GO:0005524">
    <property type="term" value="F:ATP binding"/>
    <property type="evidence" value="ECO:0007669"/>
    <property type="project" value="UniProtKB-KW"/>
</dbReference>
<keyword evidence="8 14" id="KW-0547">Nucleotide-binding</keyword>
<dbReference type="Pfam" id="PF02518">
    <property type="entry name" value="HATPase_c"/>
    <property type="match status" value="1"/>
</dbReference>
<keyword evidence="9 14" id="KW-0418">Kinase</keyword>
<evidence type="ECO:0000256" key="12">
    <source>
        <dbReference type="ARBA" id="ARBA00023012"/>
    </source>
</evidence>
<feature type="domain" description="Histidine kinase" evidence="15">
    <location>
        <begin position="271"/>
        <end position="485"/>
    </location>
</feature>
<dbReference type="Gene3D" id="3.30.565.10">
    <property type="entry name" value="Histidine kinase-like ATPase, C-terminal domain"/>
    <property type="match status" value="1"/>
</dbReference>
<dbReference type="Gene3D" id="1.10.287.130">
    <property type="match status" value="1"/>
</dbReference>
<evidence type="ECO:0000256" key="8">
    <source>
        <dbReference type="ARBA" id="ARBA00022741"/>
    </source>
</evidence>
<dbReference type="InterPro" id="IPR003660">
    <property type="entry name" value="HAMP_dom"/>
</dbReference>
<dbReference type="PROSITE" id="PS50885">
    <property type="entry name" value="HAMP"/>
    <property type="match status" value="1"/>
</dbReference>
<dbReference type="SMART" id="SM00304">
    <property type="entry name" value="HAMP"/>
    <property type="match status" value="1"/>
</dbReference>
<dbReference type="SMART" id="SM00388">
    <property type="entry name" value="HisKA"/>
    <property type="match status" value="1"/>
</dbReference>
<dbReference type="PROSITE" id="PS50109">
    <property type="entry name" value="HIS_KIN"/>
    <property type="match status" value="1"/>
</dbReference>
<keyword evidence="12 14" id="KW-0902">Two-component regulatory system</keyword>
<dbReference type="NCBIfam" id="NF007345">
    <property type="entry name" value="PRK09835.1"/>
    <property type="match status" value="1"/>
</dbReference>
<keyword evidence="11 14" id="KW-1133">Transmembrane helix</keyword>
<evidence type="ECO:0000256" key="7">
    <source>
        <dbReference type="ARBA" id="ARBA00022692"/>
    </source>
</evidence>
<comment type="catalytic activity">
    <reaction evidence="1 14">
        <text>ATP + protein L-histidine = ADP + protein N-phospho-L-histidine.</text>
        <dbReference type="EC" id="2.7.13.3"/>
    </reaction>
</comment>
<dbReference type="InterPro" id="IPR003661">
    <property type="entry name" value="HisK_dim/P_dom"/>
</dbReference>
<dbReference type="PANTHER" id="PTHR45436">
    <property type="entry name" value="SENSOR HISTIDINE KINASE YKOH"/>
    <property type="match status" value="1"/>
</dbReference>
<comment type="caution">
    <text evidence="17">The sequence shown here is derived from an EMBL/GenBank/DDBJ whole genome shotgun (WGS) entry which is preliminary data.</text>
</comment>
<keyword evidence="4 14" id="KW-0997">Cell inner membrane</keyword>
<dbReference type="InterPro" id="IPR004358">
    <property type="entry name" value="Sig_transdc_His_kin-like_C"/>
</dbReference>
<dbReference type="InterPro" id="IPR005467">
    <property type="entry name" value="His_kinase_dom"/>
</dbReference>
<dbReference type="GO" id="GO:0005886">
    <property type="term" value="C:plasma membrane"/>
    <property type="evidence" value="ECO:0007669"/>
    <property type="project" value="UniProtKB-SubCell"/>
</dbReference>
<gene>
    <name evidence="17" type="ORF">G0D12_24825</name>
</gene>
<dbReference type="Pfam" id="PF00672">
    <property type="entry name" value="HAMP"/>
    <property type="match status" value="1"/>
</dbReference>
<reference evidence="17" key="2">
    <citation type="submission" date="2018-07" db="EMBL/GenBank/DDBJ databases">
        <authorList>
            <consortium name="NCBI Pathogen Detection Project"/>
        </authorList>
    </citation>
    <scope>NUCLEOTIDE SEQUENCE</scope>
    <source>
        <strain evidence="17">M138</strain>
    </source>
</reference>
<dbReference type="Gene3D" id="6.10.340.10">
    <property type="match status" value="1"/>
</dbReference>
<feature type="transmembrane region" description="Helical" evidence="14">
    <location>
        <begin position="16"/>
        <end position="39"/>
    </location>
</feature>
<dbReference type="AlphaFoldDB" id="A0A702BBL3"/>
<evidence type="ECO:0000256" key="10">
    <source>
        <dbReference type="ARBA" id="ARBA00022840"/>
    </source>
</evidence>
<dbReference type="PRINTS" id="PR00344">
    <property type="entry name" value="BCTRLSENSOR"/>
</dbReference>
<keyword evidence="13 14" id="KW-0472">Membrane</keyword>
<evidence type="ECO:0000256" key="13">
    <source>
        <dbReference type="ARBA" id="ARBA00023136"/>
    </source>
</evidence>
<evidence type="ECO:0000256" key="5">
    <source>
        <dbReference type="ARBA" id="ARBA00022553"/>
    </source>
</evidence>
<sequence>MKSNEKRRPFSLEIRLTFFISLATIFTFAAFAAIMLISVQNHFAEQDIKRLKQIHTALTAILENPEESEQQKIDKMNIILPSYRHISVLLLGPGNNVIYSSPDGLALMPVIGTAGFTDAKSSGDVFQWSDDRMPHDISMHDDKSMSQTSWRIMVSTANASDGVGIKKDTLLIALSIDFHLHYLDALKYKLLLIALLMSLLIILTVYFAVHKGHQPLRNVSMKIKNITSDNLDVRLDPARVPIELEQLVISFNSMISRIEDVFTRQANFSADIAHEIRTPITNLVTQTEIALSQQRTEKELEDVLYSSLEEYNRMAKMVSDMLFLAQAENNQLIPEQMPLELRAETIKVFEFFEALAEEREVGLMLDGDTGMVEGDRLMLRRVINNLLSNAIRYTPAGHSVVVHIHENTEWVELTVENPGTPVPKECLPRLFDRFYRVDPSRQRKSEGSGIGLAIVKSIVIAHKGKISVASDLHSTRFTLTLPRLHA</sequence>
<dbReference type="EC" id="2.7.13.3" evidence="14"/>
<name>A0A702BBL3_SALET</name>
<dbReference type="InterPro" id="IPR006290">
    <property type="entry name" value="CztS_silS_copS"/>
</dbReference>
<evidence type="ECO:0000259" key="16">
    <source>
        <dbReference type="PROSITE" id="PS50885"/>
    </source>
</evidence>
<feature type="domain" description="HAMP" evidence="16">
    <location>
        <begin position="210"/>
        <end position="263"/>
    </location>
</feature>
<protein>
    <recommendedName>
        <fullName evidence="14">Sensor protein</fullName>
        <ecNumber evidence="14">2.7.13.3</ecNumber>
    </recommendedName>
</protein>
<keyword evidence="7 14" id="KW-0812">Transmembrane</keyword>
<dbReference type="CDD" id="cd06225">
    <property type="entry name" value="HAMP"/>
    <property type="match status" value="1"/>
</dbReference>
<keyword evidence="6 14" id="KW-0808">Transferase</keyword>
<dbReference type="Pfam" id="PF00512">
    <property type="entry name" value="HisKA"/>
    <property type="match status" value="1"/>
</dbReference>
<dbReference type="EMBL" id="DAAMHJ010000038">
    <property type="protein sequence ID" value="HAC6678850.1"/>
    <property type="molecule type" value="Genomic_DNA"/>
</dbReference>
<evidence type="ECO:0000256" key="9">
    <source>
        <dbReference type="ARBA" id="ARBA00022777"/>
    </source>
</evidence>
<dbReference type="InterPro" id="IPR036097">
    <property type="entry name" value="HisK_dim/P_sf"/>
</dbReference>
<feature type="transmembrane region" description="Helical" evidence="14">
    <location>
        <begin position="190"/>
        <end position="209"/>
    </location>
</feature>
<dbReference type="PANTHER" id="PTHR45436:SF15">
    <property type="entry name" value="SENSOR HISTIDINE KINASE CUSS"/>
    <property type="match status" value="1"/>
</dbReference>
<organism evidence="17">
    <name type="scientific">Salmonella enterica subsp. enterica serovar Eastbourne</name>
    <dbReference type="NCBI Taxonomy" id="486993"/>
    <lineage>
        <taxon>Bacteria</taxon>
        <taxon>Pseudomonadati</taxon>
        <taxon>Pseudomonadota</taxon>
        <taxon>Gammaproteobacteria</taxon>
        <taxon>Enterobacterales</taxon>
        <taxon>Enterobacteriaceae</taxon>
        <taxon>Salmonella</taxon>
    </lineage>
</organism>
<evidence type="ECO:0000259" key="15">
    <source>
        <dbReference type="PROSITE" id="PS50109"/>
    </source>
</evidence>
<dbReference type="InterPro" id="IPR050428">
    <property type="entry name" value="TCS_sensor_his_kinase"/>
</dbReference>
<evidence type="ECO:0000256" key="11">
    <source>
        <dbReference type="ARBA" id="ARBA00022989"/>
    </source>
</evidence>
<reference evidence="17" key="1">
    <citation type="journal article" date="2018" name="Genome Biol.">
        <title>SKESA: strategic k-mer extension for scrupulous assemblies.</title>
        <authorList>
            <person name="Souvorov A."/>
            <person name="Agarwala R."/>
            <person name="Lipman D.J."/>
        </authorList>
    </citation>
    <scope>NUCLEOTIDE SEQUENCE</scope>
    <source>
        <strain evidence="17">M138</strain>
    </source>
</reference>
<evidence type="ECO:0000256" key="14">
    <source>
        <dbReference type="RuleBase" id="RU364088"/>
    </source>
</evidence>
<keyword evidence="10 14" id="KW-0067">ATP-binding</keyword>
<evidence type="ECO:0000313" key="17">
    <source>
        <dbReference type="EMBL" id="HAC6678850.1"/>
    </source>
</evidence>
<keyword evidence="3 14" id="KW-1003">Cell membrane</keyword>
<evidence type="ECO:0000256" key="6">
    <source>
        <dbReference type="ARBA" id="ARBA00022679"/>
    </source>
</evidence>
<dbReference type="SUPFAM" id="SSF47384">
    <property type="entry name" value="Homodimeric domain of signal transducing histidine kinase"/>
    <property type="match status" value="1"/>
</dbReference>
<dbReference type="InterPro" id="IPR003594">
    <property type="entry name" value="HATPase_dom"/>
</dbReference>
<evidence type="ECO:0000256" key="3">
    <source>
        <dbReference type="ARBA" id="ARBA00022475"/>
    </source>
</evidence>
<keyword evidence="5" id="KW-0597">Phosphoprotein</keyword>
<dbReference type="SUPFAM" id="SSF55874">
    <property type="entry name" value="ATPase domain of HSP90 chaperone/DNA topoisomerase II/histidine kinase"/>
    <property type="match status" value="1"/>
</dbReference>
<accession>A0A702BBL3</accession>
<evidence type="ECO:0000256" key="2">
    <source>
        <dbReference type="ARBA" id="ARBA00004429"/>
    </source>
</evidence>
<evidence type="ECO:0000256" key="1">
    <source>
        <dbReference type="ARBA" id="ARBA00000085"/>
    </source>
</evidence>